<evidence type="ECO:0000313" key="1">
    <source>
        <dbReference type="EMBL" id="KOM41500.1"/>
    </source>
</evidence>
<gene>
    <name evidence="1" type="ORF">LR48_Vigan04g169800</name>
</gene>
<sequence>MVGGTAVRAQRGELSALLLRAKKGRRGKVGAVVGGDSGDDRCRWRQFWPVNGMCSDVGLMEGRASTIGSEEETLNFVPREKKEETLVSNLKELWAYTPKPFIL</sequence>
<dbReference type="EMBL" id="CM003374">
    <property type="protein sequence ID" value="KOM41500.1"/>
    <property type="molecule type" value="Genomic_DNA"/>
</dbReference>
<dbReference type="Gramene" id="KOM41500">
    <property type="protein sequence ID" value="KOM41500"/>
    <property type="gene ID" value="LR48_Vigan04g169800"/>
</dbReference>
<evidence type="ECO:0000313" key="2">
    <source>
        <dbReference type="Proteomes" id="UP000053144"/>
    </source>
</evidence>
<name>A0A0L9UF41_PHAAN</name>
<organism evidence="1 2">
    <name type="scientific">Phaseolus angularis</name>
    <name type="common">Azuki bean</name>
    <name type="synonym">Vigna angularis</name>
    <dbReference type="NCBI Taxonomy" id="3914"/>
    <lineage>
        <taxon>Eukaryota</taxon>
        <taxon>Viridiplantae</taxon>
        <taxon>Streptophyta</taxon>
        <taxon>Embryophyta</taxon>
        <taxon>Tracheophyta</taxon>
        <taxon>Spermatophyta</taxon>
        <taxon>Magnoliopsida</taxon>
        <taxon>eudicotyledons</taxon>
        <taxon>Gunneridae</taxon>
        <taxon>Pentapetalae</taxon>
        <taxon>rosids</taxon>
        <taxon>fabids</taxon>
        <taxon>Fabales</taxon>
        <taxon>Fabaceae</taxon>
        <taxon>Papilionoideae</taxon>
        <taxon>50 kb inversion clade</taxon>
        <taxon>NPAAA clade</taxon>
        <taxon>indigoferoid/millettioid clade</taxon>
        <taxon>Phaseoleae</taxon>
        <taxon>Vigna</taxon>
    </lineage>
</organism>
<accession>A0A0L9UF41</accession>
<reference evidence="2" key="1">
    <citation type="journal article" date="2015" name="Proc. Natl. Acad. Sci. U.S.A.">
        <title>Genome sequencing of adzuki bean (Vigna angularis) provides insight into high starch and low fat accumulation and domestication.</title>
        <authorList>
            <person name="Yang K."/>
            <person name="Tian Z."/>
            <person name="Chen C."/>
            <person name="Luo L."/>
            <person name="Zhao B."/>
            <person name="Wang Z."/>
            <person name="Yu L."/>
            <person name="Li Y."/>
            <person name="Sun Y."/>
            <person name="Li W."/>
            <person name="Chen Y."/>
            <person name="Li Y."/>
            <person name="Zhang Y."/>
            <person name="Ai D."/>
            <person name="Zhao J."/>
            <person name="Shang C."/>
            <person name="Ma Y."/>
            <person name="Wu B."/>
            <person name="Wang M."/>
            <person name="Gao L."/>
            <person name="Sun D."/>
            <person name="Zhang P."/>
            <person name="Guo F."/>
            <person name="Wang W."/>
            <person name="Li Y."/>
            <person name="Wang J."/>
            <person name="Varshney R.K."/>
            <person name="Wang J."/>
            <person name="Ling H.Q."/>
            <person name="Wan P."/>
        </authorList>
    </citation>
    <scope>NUCLEOTIDE SEQUENCE</scope>
    <source>
        <strain evidence="2">cv. Jingnong 6</strain>
    </source>
</reference>
<dbReference type="AlphaFoldDB" id="A0A0L9UF41"/>
<dbReference type="Proteomes" id="UP000053144">
    <property type="component" value="Chromosome 4"/>
</dbReference>
<proteinExistence type="predicted"/>
<protein>
    <submittedName>
        <fullName evidence="1">Uncharacterized protein</fullName>
    </submittedName>
</protein>